<dbReference type="CDD" id="cd18161">
    <property type="entry name" value="REC_hyHK_blue-like"/>
    <property type="match status" value="1"/>
</dbReference>
<evidence type="ECO:0000259" key="11">
    <source>
        <dbReference type="PROSITE" id="PS50110"/>
    </source>
</evidence>
<dbReference type="PROSITE" id="PS50112">
    <property type="entry name" value="PAS"/>
    <property type="match status" value="1"/>
</dbReference>
<dbReference type="InterPro" id="IPR011006">
    <property type="entry name" value="CheY-like_superfamily"/>
</dbReference>
<dbReference type="PROSITE" id="PS50110">
    <property type="entry name" value="RESPONSE_REGULATORY"/>
    <property type="match status" value="1"/>
</dbReference>
<dbReference type="SMART" id="SM00388">
    <property type="entry name" value="HisKA"/>
    <property type="match status" value="1"/>
</dbReference>
<dbReference type="SUPFAM" id="SSF52172">
    <property type="entry name" value="CheY-like"/>
    <property type="match status" value="1"/>
</dbReference>
<keyword evidence="8" id="KW-0902">Two-component regulatory system</keyword>
<evidence type="ECO:0000313" key="14">
    <source>
        <dbReference type="Proteomes" id="UP000263993"/>
    </source>
</evidence>
<dbReference type="InterPro" id="IPR003661">
    <property type="entry name" value="HisK_dim/P_dom"/>
</dbReference>
<dbReference type="PANTHER" id="PTHR43065:SF46">
    <property type="entry name" value="C4-DICARBOXYLATE TRANSPORT SENSOR PROTEIN DCTB"/>
    <property type="match status" value="1"/>
</dbReference>
<name>A0A371BDL0_9BRAD</name>
<keyword evidence="6" id="KW-0418">Kinase</keyword>
<feature type="domain" description="Response regulatory" evidence="11">
    <location>
        <begin position="684"/>
        <end position="800"/>
    </location>
</feature>
<dbReference type="Pfam" id="PF02518">
    <property type="entry name" value="HATPase_c"/>
    <property type="match status" value="1"/>
</dbReference>
<dbReference type="InterPro" id="IPR000014">
    <property type="entry name" value="PAS"/>
</dbReference>
<proteinExistence type="predicted"/>
<dbReference type="Gene3D" id="3.30.565.10">
    <property type="entry name" value="Histidine kinase-like ATPase, C-terminal domain"/>
    <property type="match status" value="1"/>
</dbReference>
<dbReference type="Gene3D" id="3.40.50.2300">
    <property type="match status" value="1"/>
</dbReference>
<dbReference type="Pfam" id="PF00072">
    <property type="entry name" value="Response_reg"/>
    <property type="match status" value="1"/>
</dbReference>
<evidence type="ECO:0000256" key="9">
    <source>
        <dbReference type="PROSITE-ProRule" id="PRU00169"/>
    </source>
</evidence>
<keyword evidence="7" id="KW-0067">ATP-binding</keyword>
<dbReference type="OrthoDB" id="9796100at2"/>
<evidence type="ECO:0000256" key="6">
    <source>
        <dbReference type="ARBA" id="ARBA00022777"/>
    </source>
</evidence>
<dbReference type="SUPFAM" id="SSF55874">
    <property type="entry name" value="ATPase domain of HSP90 chaperone/DNA topoisomerase II/histidine kinase"/>
    <property type="match status" value="1"/>
</dbReference>
<reference evidence="14" key="1">
    <citation type="submission" date="2018-08" db="EMBL/GenBank/DDBJ databases">
        <authorList>
            <person name="Kim S.-J."/>
            <person name="Jung G.-Y."/>
        </authorList>
    </citation>
    <scope>NUCLEOTIDE SEQUENCE [LARGE SCALE GENOMIC DNA]</scope>
    <source>
        <strain evidence="14">GY_H</strain>
    </source>
</reference>
<dbReference type="AlphaFoldDB" id="A0A371BDL0"/>
<gene>
    <name evidence="13" type="ORF">DXH78_03845</name>
</gene>
<keyword evidence="14" id="KW-1185">Reference proteome</keyword>
<dbReference type="InterPro" id="IPR001789">
    <property type="entry name" value="Sig_transdc_resp-reg_receiver"/>
</dbReference>
<evidence type="ECO:0000256" key="2">
    <source>
        <dbReference type="ARBA" id="ARBA00012438"/>
    </source>
</evidence>
<dbReference type="SMART" id="SM00091">
    <property type="entry name" value="PAS"/>
    <property type="match status" value="1"/>
</dbReference>
<dbReference type="InterPro" id="IPR035965">
    <property type="entry name" value="PAS-like_dom_sf"/>
</dbReference>
<protein>
    <recommendedName>
        <fullName evidence="2">histidine kinase</fullName>
        <ecNumber evidence="2">2.7.13.3</ecNumber>
    </recommendedName>
</protein>
<evidence type="ECO:0000259" key="12">
    <source>
        <dbReference type="PROSITE" id="PS50112"/>
    </source>
</evidence>
<evidence type="ECO:0000256" key="5">
    <source>
        <dbReference type="ARBA" id="ARBA00022741"/>
    </source>
</evidence>
<dbReference type="SMART" id="SM00448">
    <property type="entry name" value="REC"/>
    <property type="match status" value="1"/>
</dbReference>
<dbReference type="PRINTS" id="PR00344">
    <property type="entry name" value="BCTRLSENSOR"/>
</dbReference>
<dbReference type="Pfam" id="PF00512">
    <property type="entry name" value="HisKA"/>
    <property type="match status" value="1"/>
</dbReference>
<dbReference type="NCBIfam" id="TIGR00229">
    <property type="entry name" value="sensory_box"/>
    <property type="match status" value="1"/>
</dbReference>
<dbReference type="CDD" id="cd00082">
    <property type="entry name" value="HisKA"/>
    <property type="match status" value="1"/>
</dbReference>
<accession>A0A371BDL0</accession>
<dbReference type="InterPro" id="IPR036097">
    <property type="entry name" value="HisK_dim/P_sf"/>
</dbReference>
<dbReference type="SUPFAM" id="SSF55781">
    <property type="entry name" value="GAF domain-like"/>
    <property type="match status" value="1"/>
</dbReference>
<keyword evidence="4" id="KW-0808">Transferase</keyword>
<dbReference type="GO" id="GO:0000155">
    <property type="term" value="F:phosphorelay sensor kinase activity"/>
    <property type="evidence" value="ECO:0007669"/>
    <property type="project" value="InterPro"/>
</dbReference>
<dbReference type="Pfam" id="PF08448">
    <property type="entry name" value="PAS_4"/>
    <property type="match status" value="2"/>
</dbReference>
<dbReference type="Gene3D" id="1.10.287.130">
    <property type="match status" value="1"/>
</dbReference>
<evidence type="ECO:0000256" key="8">
    <source>
        <dbReference type="ARBA" id="ARBA00023012"/>
    </source>
</evidence>
<feature type="domain" description="Histidine kinase" evidence="10">
    <location>
        <begin position="436"/>
        <end position="661"/>
    </location>
</feature>
<dbReference type="InterPro" id="IPR003594">
    <property type="entry name" value="HATPase_dom"/>
</dbReference>
<sequence length="804" mass="88194">MAGLMRQRDWKSTPLGDPAGWPDALKIPLKMLLTSRFEMWLGWGPDLSFFYNDAYIPTLGLKHPSMLGKPFKQVWAEVYDDVADQVARVRDGEATWNKALLLLLERSGYPEETYHSFSYSPLYGTGGAVEGLLCVVSEDTERVISERRIDMLRQLGMRMVGNIDQQSVIEAAFSVLNFNRRDFPFALLYLENEARAWSADAGRLIDHPWPLEQAASSDIRKLPLSAAMDWPTGAWKRPPAEALVVPIPGAGGRRVFGSLVLGLNPHRPDDPHIMDIARLVAGQIGGALANIDVLQSERRRADRIWSYSRDLLVVIGADGILRSVSPAWTRILGHAADIVVGRHLRDFVFADDLTSTTEAFERATRNADLTAFENRLVGSDGKTRWFSWHTSTEQDLVYSYGRDITEQKDNAAALAATEAALRQAQKMEAVGQLTGGIAHDFNNLLTGIIGSLEMMKRRAGEGRTVDADRYVTAASAAAHRAAALTQRLLAFSRRQPLDSKTIDVNGLVDDMAELIRRSIGESIELDFEVGPNLWFAKCDANQLESAVLNLAINARDAMPQGGRLTIRTANIHVDAEDAARSRIPAAGDFVMISVADTGHGMTADVREKAFEPFFTTKPMGQGTGLGLSMIYGFVRQSGGFIDLNSEEGKGTTVRLYLPRSEAAQRKNDRADIENPVNRTDRNGTILVVEDEAAVRAIVVDALRDAGYRILEAGDGATGLKFLQGSARIDLLVSDVGLPGGLNGRQLADAARVLRPNLRVLFMTAYAHNAKVGAGSLEAGMELIAKPFEIDTLIDRVCRMIDEAP</sequence>
<keyword evidence="5" id="KW-0547">Nucleotide-binding</keyword>
<evidence type="ECO:0000256" key="4">
    <source>
        <dbReference type="ARBA" id="ARBA00022679"/>
    </source>
</evidence>
<dbReference type="EMBL" id="QRGO01000001">
    <property type="protein sequence ID" value="RDV05682.1"/>
    <property type="molecule type" value="Genomic_DNA"/>
</dbReference>
<dbReference type="InterPro" id="IPR004358">
    <property type="entry name" value="Sig_transdc_His_kin-like_C"/>
</dbReference>
<dbReference type="GO" id="GO:0005524">
    <property type="term" value="F:ATP binding"/>
    <property type="evidence" value="ECO:0007669"/>
    <property type="project" value="UniProtKB-KW"/>
</dbReference>
<comment type="caution">
    <text evidence="13">The sequence shown here is derived from an EMBL/GenBank/DDBJ whole genome shotgun (WGS) entry which is preliminary data.</text>
</comment>
<dbReference type="Gene3D" id="3.30.450.20">
    <property type="entry name" value="PAS domain"/>
    <property type="match status" value="2"/>
</dbReference>
<evidence type="ECO:0000256" key="7">
    <source>
        <dbReference type="ARBA" id="ARBA00022840"/>
    </source>
</evidence>
<dbReference type="SUPFAM" id="SSF55785">
    <property type="entry name" value="PYP-like sensor domain (PAS domain)"/>
    <property type="match status" value="1"/>
</dbReference>
<organism evidence="13 14">
    <name type="scientific">Undibacter mobilis</name>
    <dbReference type="NCBI Taxonomy" id="2292256"/>
    <lineage>
        <taxon>Bacteria</taxon>
        <taxon>Pseudomonadati</taxon>
        <taxon>Pseudomonadota</taxon>
        <taxon>Alphaproteobacteria</taxon>
        <taxon>Hyphomicrobiales</taxon>
        <taxon>Nitrobacteraceae</taxon>
        <taxon>Undibacter</taxon>
    </lineage>
</organism>
<dbReference type="InterPro" id="IPR005467">
    <property type="entry name" value="His_kinase_dom"/>
</dbReference>
<dbReference type="SMART" id="SM00387">
    <property type="entry name" value="HATPase_c"/>
    <property type="match status" value="1"/>
</dbReference>
<evidence type="ECO:0000256" key="3">
    <source>
        <dbReference type="ARBA" id="ARBA00022553"/>
    </source>
</evidence>
<dbReference type="Proteomes" id="UP000263993">
    <property type="component" value="Unassembled WGS sequence"/>
</dbReference>
<dbReference type="InterPro" id="IPR036890">
    <property type="entry name" value="HATPase_C_sf"/>
</dbReference>
<evidence type="ECO:0000256" key="1">
    <source>
        <dbReference type="ARBA" id="ARBA00000085"/>
    </source>
</evidence>
<evidence type="ECO:0000313" key="13">
    <source>
        <dbReference type="EMBL" id="RDV05682.1"/>
    </source>
</evidence>
<dbReference type="SUPFAM" id="SSF47384">
    <property type="entry name" value="Homodimeric domain of signal transducing histidine kinase"/>
    <property type="match status" value="1"/>
</dbReference>
<comment type="catalytic activity">
    <reaction evidence="1">
        <text>ATP + protein L-histidine = ADP + protein N-phospho-L-histidine.</text>
        <dbReference type="EC" id="2.7.13.3"/>
    </reaction>
</comment>
<feature type="modified residue" description="4-aspartylphosphate" evidence="9">
    <location>
        <position position="734"/>
    </location>
</feature>
<feature type="domain" description="PAS" evidence="12">
    <location>
        <begin position="297"/>
        <end position="367"/>
    </location>
</feature>
<dbReference type="PANTHER" id="PTHR43065">
    <property type="entry name" value="SENSOR HISTIDINE KINASE"/>
    <property type="match status" value="1"/>
</dbReference>
<keyword evidence="3 9" id="KW-0597">Phosphoprotein</keyword>
<dbReference type="CDD" id="cd00130">
    <property type="entry name" value="PAS"/>
    <property type="match status" value="1"/>
</dbReference>
<dbReference type="PROSITE" id="PS50109">
    <property type="entry name" value="HIS_KIN"/>
    <property type="match status" value="1"/>
</dbReference>
<dbReference type="EC" id="2.7.13.3" evidence="2"/>
<evidence type="ECO:0000259" key="10">
    <source>
        <dbReference type="PROSITE" id="PS50109"/>
    </source>
</evidence>
<dbReference type="InterPro" id="IPR013656">
    <property type="entry name" value="PAS_4"/>
</dbReference>